<organism evidence="5 6">
    <name type="scientific">Mycetocola reblochoni REB411</name>
    <dbReference type="NCBI Taxonomy" id="1255698"/>
    <lineage>
        <taxon>Bacteria</taxon>
        <taxon>Bacillati</taxon>
        <taxon>Actinomycetota</taxon>
        <taxon>Actinomycetes</taxon>
        <taxon>Micrococcales</taxon>
        <taxon>Microbacteriaceae</taxon>
        <taxon>Mycetocola</taxon>
    </lineage>
</organism>
<evidence type="ECO:0000313" key="5">
    <source>
        <dbReference type="EMBL" id="SJN23065.1"/>
    </source>
</evidence>
<dbReference type="OrthoDB" id="9803828at2"/>
<protein>
    <submittedName>
        <fullName evidence="5">Esterase/lipase</fullName>
    </submittedName>
</protein>
<evidence type="ECO:0000256" key="3">
    <source>
        <dbReference type="PROSITE-ProRule" id="PRU10038"/>
    </source>
</evidence>
<dbReference type="PANTHER" id="PTHR48081">
    <property type="entry name" value="AB HYDROLASE SUPERFAMILY PROTEIN C4A8.06C"/>
    <property type="match status" value="1"/>
</dbReference>
<accession>A0A1R4IU03</accession>
<dbReference type="InterPro" id="IPR033140">
    <property type="entry name" value="Lipase_GDXG_put_SER_AS"/>
</dbReference>
<dbReference type="EMBL" id="FUKR01000022">
    <property type="protein sequence ID" value="SJN23065.1"/>
    <property type="molecule type" value="Genomic_DNA"/>
</dbReference>
<dbReference type="AlphaFoldDB" id="A0A1R4IU03"/>
<dbReference type="InterPro" id="IPR050300">
    <property type="entry name" value="GDXG_lipolytic_enzyme"/>
</dbReference>
<feature type="active site" evidence="3">
    <location>
        <position position="160"/>
    </location>
</feature>
<proteinExistence type="inferred from homology"/>
<dbReference type="RefSeq" id="WP_087136294.1">
    <property type="nucleotide sequence ID" value="NZ_FUKR01000022.1"/>
</dbReference>
<keyword evidence="2" id="KW-0378">Hydrolase</keyword>
<evidence type="ECO:0000259" key="4">
    <source>
        <dbReference type="Pfam" id="PF07859"/>
    </source>
</evidence>
<dbReference type="GO" id="GO:0016787">
    <property type="term" value="F:hydrolase activity"/>
    <property type="evidence" value="ECO:0007669"/>
    <property type="project" value="UniProtKB-KW"/>
</dbReference>
<sequence>MTAAVIVAGCVGVGLALSRTTVASSALAARRHLDRGARRALGVMARYAPPSAATEHIGVPIGEAAMDVYLPEQASAGTPVPVVVWVHGGAWISGRSADVAPYLRLLAREGYAAVAVDYTVAPEAAYPTPLHEVDAALAALVAHADEWGVDPSRIVLAGDSAGAQIVTQALTLILEPARAEALGIAPVVAPSDIRGLIVHSGVFDIAGLAVERGLLARGLNAAVWAYTGAADWATLPRLSGLSVTAAVSGAFPPVLVSGGDADPLTARQSHPFRDALEAAGVPVTALFWERTRPRLGHEYQFDLDRPEARRTLAATISFLGEVTAQGDGAGAASAG</sequence>
<dbReference type="PROSITE" id="PS01174">
    <property type="entry name" value="LIPASE_GDXG_SER"/>
    <property type="match status" value="1"/>
</dbReference>
<name>A0A1R4IU03_9MICO</name>
<dbReference type="SUPFAM" id="SSF53474">
    <property type="entry name" value="alpha/beta-Hydrolases"/>
    <property type="match status" value="1"/>
</dbReference>
<evidence type="ECO:0000313" key="6">
    <source>
        <dbReference type="Proteomes" id="UP000196778"/>
    </source>
</evidence>
<dbReference type="Proteomes" id="UP000196778">
    <property type="component" value="Unassembled WGS sequence"/>
</dbReference>
<dbReference type="InterPro" id="IPR029058">
    <property type="entry name" value="AB_hydrolase_fold"/>
</dbReference>
<reference evidence="6" key="1">
    <citation type="submission" date="2017-02" db="EMBL/GenBank/DDBJ databases">
        <authorList>
            <person name="Dridi B."/>
        </authorList>
    </citation>
    <scope>NUCLEOTIDE SEQUENCE [LARGE SCALE GENOMIC DNA]</scope>
    <source>
        <strain evidence="6">EB411</strain>
    </source>
</reference>
<evidence type="ECO:0000256" key="1">
    <source>
        <dbReference type="ARBA" id="ARBA00010515"/>
    </source>
</evidence>
<dbReference type="Gene3D" id="3.40.50.1820">
    <property type="entry name" value="alpha/beta hydrolase"/>
    <property type="match status" value="1"/>
</dbReference>
<dbReference type="Pfam" id="PF07859">
    <property type="entry name" value="Abhydrolase_3"/>
    <property type="match status" value="1"/>
</dbReference>
<feature type="domain" description="Alpha/beta hydrolase fold-3" evidence="4">
    <location>
        <begin position="83"/>
        <end position="289"/>
    </location>
</feature>
<gene>
    <name evidence="5" type="ORF">FM119_03465</name>
</gene>
<comment type="similarity">
    <text evidence="1">Belongs to the 'GDXG' lipolytic enzyme family.</text>
</comment>
<dbReference type="InterPro" id="IPR013094">
    <property type="entry name" value="AB_hydrolase_3"/>
</dbReference>
<evidence type="ECO:0000256" key="2">
    <source>
        <dbReference type="ARBA" id="ARBA00022801"/>
    </source>
</evidence>
<keyword evidence="6" id="KW-1185">Reference proteome</keyword>